<feature type="compositionally biased region" description="Basic and acidic residues" evidence="1">
    <location>
        <begin position="372"/>
        <end position="388"/>
    </location>
</feature>
<feature type="compositionally biased region" description="Acidic residues" evidence="1">
    <location>
        <begin position="117"/>
        <end position="127"/>
    </location>
</feature>
<dbReference type="AlphaFoldDB" id="A0A7D5LDJ5"/>
<feature type="region of interest" description="Disordered" evidence="1">
    <location>
        <begin position="42"/>
        <end position="388"/>
    </location>
</feature>
<accession>A0A7D5LDJ5</accession>
<feature type="compositionally biased region" description="Basic and acidic residues" evidence="1">
    <location>
        <begin position="182"/>
        <end position="197"/>
    </location>
</feature>
<dbReference type="InterPro" id="IPR055519">
    <property type="entry name" value="DUF7093"/>
</dbReference>
<dbReference type="Pfam" id="PF23373">
    <property type="entry name" value="DUF7093"/>
    <property type="match status" value="1"/>
</dbReference>
<evidence type="ECO:0000313" key="3">
    <source>
        <dbReference type="Proteomes" id="UP000509626"/>
    </source>
</evidence>
<reference evidence="2 3" key="1">
    <citation type="submission" date="2020-06" db="EMBL/GenBank/DDBJ databases">
        <title>NJ-3-1, isolated from saline soil.</title>
        <authorList>
            <person name="Cui H.L."/>
            <person name="Shi X."/>
        </authorList>
    </citation>
    <scope>NUCLEOTIDE SEQUENCE [LARGE SCALE GENOMIC DNA]</scope>
    <source>
        <strain evidence="2 3">NJ-3-1</strain>
    </source>
</reference>
<sequence>MGLRCLLGHDFTEPTAEREREERGDEVVVTIREVKECRRCGETQVITENTEVTSVDRPADRGRSGAEPNTGLFSGEPDAGGAGTSDFDAGGRSGVRVDEAEATDIDEGFDHPHGDPEDVDPSIENDAEIIREGPSDAPEEPSGAPSGEPDVGSRARDAHDEEGAERAAESTVADAEPAGNPERGHGEWPDADRKDAAGADEEATGSRGGWPDPDGADRTARDGAVDSEGSAASEARTGVVSGDERDGAGGTAATGDEDVEFIDADGRDDADGPGAWPDQTGEDEGFDAEVGTGGSDGDVTVDGNLTPRVNPDADPGEDVEFIEAESSNASTRESRPSPGVSPTGGSDDPSSSATSPTGPARNGTSSGGAADRSSRSHEVELTTTVGDRETEYVCPKCGARERVGASSMRAGDICPECKRGYIEERELE</sequence>
<evidence type="ECO:0000313" key="2">
    <source>
        <dbReference type="EMBL" id="QLG63807.1"/>
    </source>
</evidence>
<proteinExistence type="predicted"/>
<feature type="region of interest" description="Disordered" evidence="1">
    <location>
        <begin position="1"/>
        <end position="25"/>
    </location>
</feature>
<dbReference type="RefSeq" id="WP_179270391.1">
    <property type="nucleotide sequence ID" value="NZ_CP058579.1"/>
</dbReference>
<dbReference type="Proteomes" id="UP000509626">
    <property type="component" value="Chromosome"/>
</dbReference>
<feature type="compositionally biased region" description="Low complexity" evidence="1">
    <location>
        <begin position="140"/>
        <end position="149"/>
    </location>
</feature>
<feature type="compositionally biased region" description="Basic and acidic residues" evidence="1">
    <location>
        <begin position="215"/>
        <end position="224"/>
    </location>
</feature>
<dbReference type="GeneID" id="56039713"/>
<keyword evidence="3" id="KW-1185">Reference proteome</keyword>
<feature type="compositionally biased region" description="Polar residues" evidence="1">
    <location>
        <begin position="44"/>
        <end position="53"/>
    </location>
</feature>
<feature type="compositionally biased region" description="Basic and acidic residues" evidence="1">
    <location>
        <begin position="10"/>
        <end position="25"/>
    </location>
</feature>
<dbReference type="EMBL" id="CP058579">
    <property type="protein sequence ID" value="QLG63807.1"/>
    <property type="molecule type" value="Genomic_DNA"/>
</dbReference>
<gene>
    <name evidence="2" type="ORF">HUG12_19600</name>
</gene>
<feature type="compositionally biased region" description="Low complexity" evidence="1">
    <location>
        <begin position="336"/>
        <end position="371"/>
    </location>
</feature>
<feature type="compositionally biased region" description="Acidic residues" evidence="1">
    <location>
        <begin position="314"/>
        <end position="323"/>
    </location>
</feature>
<dbReference type="KEGG" id="halu:HUG12_19600"/>
<organism evidence="2 3">
    <name type="scientific">Halorarum salinum</name>
    <dbReference type="NCBI Taxonomy" id="2743089"/>
    <lineage>
        <taxon>Archaea</taxon>
        <taxon>Methanobacteriati</taxon>
        <taxon>Methanobacteriota</taxon>
        <taxon>Stenosarchaea group</taxon>
        <taxon>Halobacteria</taxon>
        <taxon>Halobacteriales</taxon>
        <taxon>Haloferacaceae</taxon>
        <taxon>Halorarum</taxon>
    </lineage>
</organism>
<protein>
    <submittedName>
        <fullName evidence="2">Uncharacterized protein</fullName>
    </submittedName>
</protein>
<dbReference type="OrthoDB" id="205650at2157"/>
<evidence type="ECO:0000256" key="1">
    <source>
        <dbReference type="SAM" id="MobiDB-lite"/>
    </source>
</evidence>
<name>A0A7D5LDJ5_9EURY</name>
<feature type="compositionally biased region" description="Basic and acidic residues" evidence="1">
    <location>
        <begin position="151"/>
        <end position="168"/>
    </location>
</feature>